<gene>
    <name evidence="2" type="ORF">CMV_020812</name>
</gene>
<proteinExistence type="predicted"/>
<name>A0A8J4QKS7_9ROSI</name>
<reference evidence="2" key="1">
    <citation type="submission" date="2020-03" db="EMBL/GenBank/DDBJ databases">
        <title>Castanea mollissima Vanexum genome sequencing.</title>
        <authorList>
            <person name="Staton M."/>
        </authorList>
    </citation>
    <scope>NUCLEOTIDE SEQUENCE</scope>
    <source>
        <tissue evidence="2">Leaf</tissue>
    </source>
</reference>
<sequence length="107" mass="12164">MVVCYSQYCPLWPCVLYFVLVIRLTWKCIFRLLFSSSNMNVAVGTIINFKKSLEIPPAPPFRGLIASLSTLASRYQHASDATYSTLQNSDSSFQFNSTISPYLFDFN</sequence>
<evidence type="ECO:0000313" key="2">
    <source>
        <dbReference type="EMBL" id="KAF3953767.1"/>
    </source>
</evidence>
<accession>A0A8J4QKS7</accession>
<keyword evidence="1" id="KW-0812">Transmembrane</keyword>
<evidence type="ECO:0000256" key="1">
    <source>
        <dbReference type="SAM" id="Phobius"/>
    </source>
</evidence>
<keyword evidence="1" id="KW-1133">Transmembrane helix</keyword>
<dbReference type="AlphaFoldDB" id="A0A8J4QKS7"/>
<protein>
    <submittedName>
        <fullName evidence="2">Uncharacterized protein</fullName>
    </submittedName>
</protein>
<comment type="caution">
    <text evidence="2">The sequence shown here is derived from an EMBL/GenBank/DDBJ whole genome shotgun (WGS) entry which is preliminary data.</text>
</comment>
<organism evidence="2 3">
    <name type="scientific">Castanea mollissima</name>
    <name type="common">Chinese chestnut</name>
    <dbReference type="NCBI Taxonomy" id="60419"/>
    <lineage>
        <taxon>Eukaryota</taxon>
        <taxon>Viridiplantae</taxon>
        <taxon>Streptophyta</taxon>
        <taxon>Embryophyta</taxon>
        <taxon>Tracheophyta</taxon>
        <taxon>Spermatophyta</taxon>
        <taxon>Magnoliopsida</taxon>
        <taxon>eudicotyledons</taxon>
        <taxon>Gunneridae</taxon>
        <taxon>Pentapetalae</taxon>
        <taxon>rosids</taxon>
        <taxon>fabids</taxon>
        <taxon>Fagales</taxon>
        <taxon>Fagaceae</taxon>
        <taxon>Castanea</taxon>
    </lineage>
</organism>
<feature type="transmembrane region" description="Helical" evidence="1">
    <location>
        <begin position="15"/>
        <end position="34"/>
    </location>
</feature>
<dbReference type="EMBL" id="JRKL02003941">
    <property type="protein sequence ID" value="KAF3953767.1"/>
    <property type="molecule type" value="Genomic_DNA"/>
</dbReference>
<dbReference type="Proteomes" id="UP000737018">
    <property type="component" value="Unassembled WGS sequence"/>
</dbReference>
<keyword evidence="3" id="KW-1185">Reference proteome</keyword>
<keyword evidence="1" id="KW-0472">Membrane</keyword>
<evidence type="ECO:0000313" key="3">
    <source>
        <dbReference type="Proteomes" id="UP000737018"/>
    </source>
</evidence>